<dbReference type="OrthoDB" id="3054003at2759"/>
<proteinExistence type="predicted"/>
<protein>
    <submittedName>
        <fullName evidence="1">Uncharacterized protein</fullName>
    </submittedName>
</protein>
<sequence length="171" mass="18778">MSSNSNTLPNLLVFPEDRQLVGLSNWAVYRDHLKSVARSTGLGGYLDGTITAPTPPAAPAPNVAPVGPVVTPINSRSPSATSRWPFGWDHLSELTREYDTTSAAAQSLAKERIQQYRYTPGTPFEEYFKQLEALRKAASDVGCTVTDEDLHSRFLPSLSTEYLWILQTHGA</sequence>
<evidence type="ECO:0000313" key="2">
    <source>
        <dbReference type="Proteomes" id="UP000053593"/>
    </source>
</evidence>
<keyword evidence="2" id="KW-1185">Reference proteome</keyword>
<reference evidence="1 2" key="1">
    <citation type="submission" date="2014-04" db="EMBL/GenBank/DDBJ databases">
        <title>Evolutionary Origins and Diversification of the Mycorrhizal Mutualists.</title>
        <authorList>
            <consortium name="DOE Joint Genome Institute"/>
            <consortium name="Mycorrhizal Genomics Consortium"/>
            <person name="Kohler A."/>
            <person name="Kuo A."/>
            <person name="Nagy L.G."/>
            <person name="Floudas D."/>
            <person name="Copeland A."/>
            <person name="Barry K.W."/>
            <person name="Cichocki N."/>
            <person name="Veneault-Fourrey C."/>
            <person name="LaButti K."/>
            <person name="Lindquist E.A."/>
            <person name="Lipzen A."/>
            <person name="Lundell T."/>
            <person name="Morin E."/>
            <person name="Murat C."/>
            <person name="Riley R."/>
            <person name="Ohm R."/>
            <person name="Sun H."/>
            <person name="Tunlid A."/>
            <person name="Henrissat B."/>
            <person name="Grigoriev I.V."/>
            <person name="Hibbett D.S."/>
            <person name="Martin F."/>
        </authorList>
    </citation>
    <scope>NUCLEOTIDE SEQUENCE [LARGE SCALE GENOMIC DNA]</scope>
    <source>
        <strain evidence="1 2">FD-317 M1</strain>
    </source>
</reference>
<dbReference type="Proteomes" id="UP000053593">
    <property type="component" value="Unassembled WGS sequence"/>
</dbReference>
<dbReference type="AlphaFoldDB" id="A0A0D0CWS0"/>
<name>A0A0D0CWS0_9AGAR</name>
<organism evidence="1 2">
    <name type="scientific">Collybiopsis luxurians FD-317 M1</name>
    <dbReference type="NCBI Taxonomy" id="944289"/>
    <lineage>
        <taxon>Eukaryota</taxon>
        <taxon>Fungi</taxon>
        <taxon>Dikarya</taxon>
        <taxon>Basidiomycota</taxon>
        <taxon>Agaricomycotina</taxon>
        <taxon>Agaricomycetes</taxon>
        <taxon>Agaricomycetidae</taxon>
        <taxon>Agaricales</taxon>
        <taxon>Marasmiineae</taxon>
        <taxon>Omphalotaceae</taxon>
        <taxon>Collybiopsis</taxon>
        <taxon>Collybiopsis luxurians</taxon>
    </lineage>
</organism>
<evidence type="ECO:0000313" key="1">
    <source>
        <dbReference type="EMBL" id="KIK60578.1"/>
    </source>
</evidence>
<accession>A0A0D0CWS0</accession>
<gene>
    <name evidence="1" type="ORF">GYMLUDRAFT_244152</name>
</gene>
<dbReference type="HOGENOM" id="CLU_078015_1_0_1"/>
<dbReference type="EMBL" id="KN834774">
    <property type="protein sequence ID" value="KIK60578.1"/>
    <property type="molecule type" value="Genomic_DNA"/>
</dbReference>